<keyword evidence="1" id="KW-0472">Membrane</keyword>
<reference evidence="4" key="1">
    <citation type="submission" date="2017-02" db="UniProtKB">
        <authorList>
            <consortium name="WormBaseParasite"/>
        </authorList>
    </citation>
    <scope>IDENTIFICATION</scope>
</reference>
<name>A0A0M3JBI3_ANISI</name>
<dbReference type="EMBL" id="UYRR01008679">
    <property type="protein sequence ID" value="VDK24445.1"/>
    <property type="molecule type" value="Genomic_DNA"/>
</dbReference>
<dbReference type="Proteomes" id="UP000267096">
    <property type="component" value="Unassembled WGS sequence"/>
</dbReference>
<accession>A0A0M3JBI3</accession>
<reference evidence="2 3" key="2">
    <citation type="submission" date="2018-11" db="EMBL/GenBank/DDBJ databases">
        <authorList>
            <consortium name="Pathogen Informatics"/>
        </authorList>
    </citation>
    <scope>NUCLEOTIDE SEQUENCE [LARGE SCALE GENOMIC DNA]</scope>
</reference>
<organism evidence="4">
    <name type="scientific">Anisakis simplex</name>
    <name type="common">Herring worm</name>
    <dbReference type="NCBI Taxonomy" id="6269"/>
    <lineage>
        <taxon>Eukaryota</taxon>
        <taxon>Metazoa</taxon>
        <taxon>Ecdysozoa</taxon>
        <taxon>Nematoda</taxon>
        <taxon>Chromadorea</taxon>
        <taxon>Rhabditida</taxon>
        <taxon>Spirurina</taxon>
        <taxon>Ascaridomorpha</taxon>
        <taxon>Ascaridoidea</taxon>
        <taxon>Anisakidae</taxon>
        <taxon>Anisakis</taxon>
        <taxon>Anisakis simplex complex</taxon>
    </lineage>
</organism>
<keyword evidence="3" id="KW-1185">Reference proteome</keyword>
<gene>
    <name evidence="2" type="ORF">ASIM_LOCUS4768</name>
</gene>
<evidence type="ECO:0000313" key="2">
    <source>
        <dbReference type="EMBL" id="VDK24445.1"/>
    </source>
</evidence>
<sequence>MIVNGNDDSVQGDLSNSDSNSDGGINNMLFGQIARQSAYLKRILSNEVGEVLVAMADVLWCALEVQPKAEWLNACVKSLRVMISHPAVGYVTVLKLLDFYEMWNVICVSILIVRLFERNVRF</sequence>
<dbReference type="AlphaFoldDB" id="A0A0M3JBI3"/>
<dbReference type="WBParaSite" id="ASIM_0000495901-mRNA-1">
    <property type="protein sequence ID" value="ASIM_0000495901-mRNA-1"/>
    <property type="gene ID" value="ASIM_0000495901"/>
</dbReference>
<protein>
    <submittedName>
        <fullName evidence="4">Mediator of RNA polymerase II transcription subunit 23</fullName>
    </submittedName>
</protein>
<feature type="transmembrane region" description="Helical" evidence="1">
    <location>
        <begin position="99"/>
        <end position="116"/>
    </location>
</feature>
<evidence type="ECO:0000313" key="4">
    <source>
        <dbReference type="WBParaSite" id="ASIM_0000495901-mRNA-1"/>
    </source>
</evidence>
<evidence type="ECO:0000256" key="1">
    <source>
        <dbReference type="SAM" id="Phobius"/>
    </source>
</evidence>
<evidence type="ECO:0000313" key="3">
    <source>
        <dbReference type="Proteomes" id="UP000267096"/>
    </source>
</evidence>
<proteinExistence type="predicted"/>
<keyword evidence="1" id="KW-1133">Transmembrane helix</keyword>
<keyword evidence="1" id="KW-0812">Transmembrane</keyword>